<sequence length="75" mass="8689">MSYVPQNYDEWEHCITVKCGIPLTADYVAQRIVALEDGRDFHTEKFIARWGAAHHARTLQWFREAQSRLAGAMSH</sequence>
<proteinExistence type="predicted"/>
<gene>
    <name evidence="1" type="ORF">H0485_20630</name>
</gene>
<keyword evidence="2" id="KW-1185">Reference proteome</keyword>
<protein>
    <submittedName>
        <fullName evidence="1">Uncharacterized protein</fullName>
    </submittedName>
</protein>
<reference evidence="1 2" key="1">
    <citation type="submission" date="2020-07" db="EMBL/GenBank/DDBJ databases">
        <title>Pseudogemmobacter sp. nov., isolated from poultry manure in Taiwan.</title>
        <authorList>
            <person name="Lin S.-Y."/>
            <person name="Tang Y.-S."/>
            <person name="Young C.-C."/>
        </authorList>
    </citation>
    <scope>NUCLEOTIDE SEQUENCE [LARGE SCALE GENOMIC DNA]</scope>
    <source>
        <strain evidence="1 2">CC-YST710</strain>
    </source>
</reference>
<organism evidence="1 2">
    <name type="scientific">Pseudogemmobacter faecipullorum</name>
    <dbReference type="NCBI Taxonomy" id="2755041"/>
    <lineage>
        <taxon>Bacteria</taxon>
        <taxon>Pseudomonadati</taxon>
        <taxon>Pseudomonadota</taxon>
        <taxon>Alphaproteobacteria</taxon>
        <taxon>Rhodobacterales</taxon>
        <taxon>Paracoccaceae</taxon>
        <taxon>Pseudogemmobacter</taxon>
    </lineage>
</organism>
<name>A0ABS8CT48_9RHOB</name>
<dbReference type="RefSeq" id="WP_226937799.1">
    <property type="nucleotide sequence ID" value="NZ_JACDXX010000049.1"/>
</dbReference>
<comment type="caution">
    <text evidence="1">The sequence shown here is derived from an EMBL/GenBank/DDBJ whole genome shotgun (WGS) entry which is preliminary data.</text>
</comment>
<dbReference type="Proteomes" id="UP001198571">
    <property type="component" value="Unassembled WGS sequence"/>
</dbReference>
<accession>A0ABS8CT48</accession>
<evidence type="ECO:0000313" key="1">
    <source>
        <dbReference type="EMBL" id="MCB5412378.1"/>
    </source>
</evidence>
<evidence type="ECO:0000313" key="2">
    <source>
        <dbReference type="Proteomes" id="UP001198571"/>
    </source>
</evidence>
<dbReference type="EMBL" id="JACDXX010000049">
    <property type="protein sequence ID" value="MCB5412378.1"/>
    <property type="molecule type" value="Genomic_DNA"/>
</dbReference>